<sequence length="163" mass="18981">MQENEKIRAELLQLVEDLSDDELNERVEENSWTIMQVLQHLHLLEKVVAKSISKSLLTDHVNPTSEKPIHLTTDRRKKIDAPPFVSPTEEYITLAEMKIMLEESRSQFIHALSGIPEELLENKSFPHPVFNDLSIKQWIPFIGLHEKRHMKQIEELKGKLSKV</sequence>
<evidence type="ECO:0000259" key="1">
    <source>
        <dbReference type="Pfam" id="PF12867"/>
    </source>
</evidence>
<keyword evidence="3" id="KW-1185">Reference proteome</keyword>
<dbReference type="Proteomes" id="UP000581688">
    <property type="component" value="Unassembled WGS sequence"/>
</dbReference>
<evidence type="ECO:0000313" key="3">
    <source>
        <dbReference type="Proteomes" id="UP000581688"/>
    </source>
</evidence>
<organism evidence="2 3">
    <name type="scientific">Salirhabdus euzebyi</name>
    <dbReference type="NCBI Taxonomy" id="394506"/>
    <lineage>
        <taxon>Bacteria</taxon>
        <taxon>Bacillati</taxon>
        <taxon>Bacillota</taxon>
        <taxon>Bacilli</taxon>
        <taxon>Bacillales</taxon>
        <taxon>Bacillaceae</taxon>
        <taxon>Salirhabdus</taxon>
    </lineage>
</organism>
<dbReference type="EMBL" id="JACHGH010000001">
    <property type="protein sequence ID" value="MBB6451732.1"/>
    <property type="molecule type" value="Genomic_DNA"/>
</dbReference>
<gene>
    <name evidence="2" type="ORF">HNQ94_000153</name>
</gene>
<dbReference type="AlphaFoldDB" id="A0A841Q1A5"/>
<name>A0A841Q1A5_9BACI</name>
<dbReference type="Gene3D" id="1.20.120.450">
    <property type="entry name" value="dinb family like domain"/>
    <property type="match status" value="1"/>
</dbReference>
<dbReference type="Pfam" id="PF12867">
    <property type="entry name" value="DinB_2"/>
    <property type="match status" value="1"/>
</dbReference>
<evidence type="ECO:0000313" key="2">
    <source>
        <dbReference type="EMBL" id="MBB6451732.1"/>
    </source>
</evidence>
<dbReference type="RefSeq" id="WP_174496349.1">
    <property type="nucleotide sequence ID" value="NZ_CADDWK010000007.1"/>
</dbReference>
<reference evidence="2 3" key="1">
    <citation type="submission" date="2020-08" db="EMBL/GenBank/DDBJ databases">
        <title>Genomic Encyclopedia of Type Strains, Phase IV (KMG-IV): sequencing the most valuable type-strain genomes for metagenomic binning, comparative biology and taxonomic classification.</title>
        <authorList>
            <person name="Goeker M."/>
        </authorList>
    </citation>
    <scope>NUCLEOTIDE SEQUENCE [LARGE SCALE GENOMIC DNA]</scope>
    <source>
        <strain evidence="2 3">DSM 19612</strain>
    </source>
</reference>
<dbReference type="SUPFAM" id="SSF109854">
    <property type="entry name" value="DinB/YfiT-like putative metalloenzymes"/>
    <property type="match status" value="1"/>
</dbReference>
<protein>
    <recommendedName>
        <fullName evidence="1">DinB-like domain-containing protein</fullName>
    </recommendedName>
</protein>
<accession>A0A841Q1A5</accession>
<dbReference type="InterPro" id="IPR024775">
    <property type="entry name" value="DinB-like"/>
</dbReference>
<feature type="domain" description="DinB-like" evidence="1">
    <location>
        <begin position="5"/>
        <end position="153"/>
    </location>
</feature>
<proteinExistence type="predicted"/>
<comment type="caution">
    <text evidence="2">The sequence shown here is derived from an EMBL/GenBank/DDBJ whole genome shotgun (WGS) entry which is preliminary data.</text>
</comment>
<dbReference type="InterPro" id="IPR034660">
    <property type="entry name" value="DinB/YfiT-like"/>
</dbReference>